<sequence>MKFLVKVGLLAILLIVSFILAFQFGAIYIPLQTVLASIWQNMLTVLNQFGLVSGDSLHAAQASGVVISDMTNTMLWEIRAPRLIYSIITGIGLALVGLLMQTVTRNALADPYVLGVSSGASAGAVFAIITGGLAFLGSFNVPLFAFFGAALSIVMVLICVGKSNSPIKLILIGMGMSGIFSALTMIIIYGAKHEAQVRSAMFWMLGSFAGIQWNDLPFSTVVVGLYLVAIFIFRHDLDILLLGNNEASQMGLSIKKIQLGIVLSSSFVIATLVAKVGIVGFVGLIIPHLARIMGGPKHGHTIICSTLIGGIVMIWADVFSRALYSPEEIPIGVLTSLLGAPIFIWIIMKRYRYEN</sequence>
<feature type="transmembrane region" description="Helical" evidence="8">
    <location>
        <begin position="83"/>
        <end position="100"/>
    </location>
</feature>
<keyword evidence="7 8" id="KW-0472">Membrane</keyword>
<accession>A0A833FI71</accession>
<evidence type="ECO:0000313" key="9">
    <source>
        <dbReference type="EMBL" id="KAB1477420.1"/>
    </source>
</evidence>
<dbReference type="Gene3D" id="1.10.3470.10">
    <property type="entry name" value="ABC transporter involved in vitamin B12 uptake, BtuC"/>
    <property type="match status" value="1"/>
</dbReference>
<evidence type="ECO:0000256" key="8">
    <source>
        <dbReference type="SAM" id="Phobius"/>
    </source>
</evidence>
<reference evidence="9 10" key="1">
    <citation type="submission" date="2019-09" db="EMBL/GenBank/DDBJ databases">
        <title>Draft genome sequence of 3 type strains from the CCUG.</title>
        <authorList>
            <person name="Pineiro-Iglesias B."/>
            <person name="Tunovic T."/>
            <person name="Unosson C."/>
            <person name="Inganas E."/>
            <person name="Ohlen M."/>
            <person name="Cardew S."/>
            <person name="Jensie-Markopoulos S."/>
            <person name="Salva-Serra F."/>
            <person name="Jaen-Luchoro D."/>
            <person name="Karlsson R."/>
            <person name="Svensson-Stadler L."/>
            <person name="Chun J."/>
            <person name="Moore E."/>
        </authorList>
    </citation>
    <scope>NUCLEOTIDE SEQUENCE [LARGE SCALE GENOMIC DNA]</scope>
    <source>
        <strain evidence="9 10">CCUG 65427</strain>
    </source>
</reference>
<feature type="transmembrane region" description="Helical" evidence="8">
    <location>
        <begin position="298"/>
        <end position="319"/>
    </location>
</feature>
<feature type="transmembrane region" description="Helical" evidence="8">
    <location>
        <begin position="112"/>
        <end position="135"/>
    </location>
</feature>
<dbReference type="EMBL" id="WBKH01000009">
    <property type="protein sequence ID" value="KAB1477420.1"/>
    <property type="molecule type" value="Genomic_DNA"/>
</dbReference>
<keyword evidence="6 8" id="KW-1133">Transmembrane helix</keyword>
<evidence type="ECO:0000256" key="5">
    <source>
        <dbReference type="ARBA" id="ARBA00022692"/>
    </source>
</evidence>
<dbReference type="AlphaFoldDB" id="A0A833FI71"/>
<proteinExistence type="inferred from homology"/>
<evidence type="ECO:0000256" key="4">
    <source>
        <dbReference type="ARBA" id="ARBA00022475"/>
    </source>
</evidence>
<dbReference type="InterPro" id="IPR000522">
    <property type="entry name" value="ABC_transptr_permease_BtuC"/>
</dbReference>
<evidence type="ECO:0000256" key="2">
    <source>
        <dbReference type="ARBA" id="ARBA00007935"/>
    </source>
</evidence>
<evidence type="ECO:0000256" key="7">
    <source>
        <dbReference type="ARBA" id="ARBA00023136"/>
    </source>
</evidence>
<dbReference type="FunFam" id="1.10.3470.10:FF:000001">
    <property type="entry name" value="Vitamin B12 ABC transporter permease BtuC"/>
    <property type="match status" value="1"/>
</dbReference>
<dbReference type="GO" id="GO:0022857">
    <property type="term" value="F:transmembrane transporter activity"/>
    <property type="evidence" value="ECO:0007669"/>
    <property type="project" value="InterPro"/>
</dbReference>
<feature type="transmembrane region" description="Helical" evidence="8">
    <location>
        <begin position="331"/>
        <end position="348"/>
    </location>
</feature>
<dbReference type="PANTHER" id="PTHR30472:SF18">
    <property type="entry name" value="IRON(III) DICITRATE ABC TRANSPORTER,PERMEASE PROTEIN"/>
    <property type="match status" value="1"/>
</dbReference>
<dbReference type="GO" id="GO:0005886">
    <property type="term" value="C:plasma membrane"/>
    <property type="evidence" value="ECO:0007669"/>
    <property type="project" value="UniProtKB-SubCell"/>
</dbReference>
<keyword evidence="3" id="KW-0813">Transport</keyword>
<comment type="subcellular location">
    <subcellularLocation>
        <location evidence="1">Cell membrane</location>
        <topology evidence="1">Multi-pass membrane protein</topology>
    </subcellularLocation>
</comment>
<organism evidence="9 10">
    <name type="scientific">Veillonella seminalis</name>
    <dbReference type="NCBI Taxonomy" id="1502943"/>
    <lineage>
        <taxon>Bacteria</taxon>
        <taxon>Bacillati</taxon>
        <taxon>Bacillota</taxon>
        <taxon>Negativicutes</taxon>
        <taxon>Veillonellales</taxon>
        <taxon>Veillonellaceae</taxon>
        <taxon>Veillonella</taxon>
    </lineage>
</organism>
<dbReference type="GeneID" id="83055190"/>
<feature type="transmembrane region" description="Helical" evidence="8">
    <location>
        <begin position="259"/>
        <end position="286"/>
    </location>
</feature>
<evidence type="ECO:0000256" key="6">
    <source>
        <dbReference type="ARBA" id="ARBA00022989"/>
    </source>
</evidence>
<evidence type="ECO:0000256" key="3">
    <source>
        <dbReference type="ARBA" id="ARBA00022448"/>
    </source>
</evidence>
<dbReference type="Pfam" id="PF01032">
    <property type="entry name" value="FecCD"/>
    <property type="match status" value="1"/>
</dbReference>
<evidence type="ECO:0000256" key="1">
    <source>
        <dbReference type="ARBA" id="ARBA00004651"/>
    </source>
</evidence>
<keyword evidence="5 8" id="KW-0812">Transmembrane</keyword>
<gene>
    <name evidence="9" type="ORF">F8R14_08980</name>
</gene>
<protein>
    <submittedName>
        <fullName evidence="9">Iron ABC transporter permease</fullName>
    </submittedName>
</protein>
<dbReference type="SUPFAM" id="SSF81345">
    <property type="entry name" value="ABC transporter involved in vitamin B12 uptake, BtuC"/>
    <property type="match status" value="1"/>
</dbReference>
<feature type="transmembrane region" description="Helical" evidence="8">
    <location>
        <begin position="141"/>
        <end position="160"/>
    </location>
</feature>
<feature type="transmembrane region" description="Helical" evidence="8">
    <location>
        <begin position="169"/>
        <end position="191"/>
    </location>
</feature>
<dbReference type="InterPro" id="IPR037294">
    <property type="entry name" value="ABC_BtuC-like"/>
</dbReference>
<dbReference type="RefSeq" id="WP_006556477.1">
    <property type="nucleotide sequence ID" value="NZ_CALMIE010000087.1"/>
</dbReference>
<dbReference type="GO" id="GO:0033214">
    <property type="term" value="P:siderophore-iron import into cell"/>
    <property type="evidence" value="ECO:0007669"/>
    <property type="project" value="TreeGrafter"/>
</dbReference>
<name>A0A833FI71_9FIRM</name>
<dbReference type="Proteomes" id="UP000434554">
    <property type="component" value="Unassembled WGS sequence"/>
</dbReference>
<evidence type="ECO:0000313" key="10">
    <source>
        <dbReference type="Proteomes" id="UP000434554"/>
    </source>
</evidence>
<comment type="caution">
    <text evidence="9">The sequence shown here is derived from an EMBL/GenBank/DDBJ whole genome shotgun (WGS) entry which is preliminary data.</text>
</comment>
<feature type="transmembrane region" description="Helical" evidence="8">
    <location>
        <begin position="211"/>
        <end position="233"/>
    </location>
</feature>
<comment type="similarity">
    <text evidence="2">Belongs to the binding-protein-dependent transport system permease family. FecCD subfamily.</text>
</comment>
<keyword evidence="4" id="KW-1003">Cell membrane</keyword>
<feature type="transmembrane region" description="Helical" evidence="8">
    <location>
        <begin position="7"/>
        <end position="29"/>
    </location>
</feature>
<dbReference type="PANTHER" id="PTHR30472">
    <property type="entry name" value="FERRIC ENTEROBACTIN TRANSPORT SYSTEM PERMEASE PROTEIN"/>
    <property type="match status" value="1"/>
</dbReference>
<dbReference type="CDD" id="cd06550">
    <property type="entry name" value="TM_ABC_iron-siderophores_like"/>
    <property type="match status" value="1"/>
</dbReference>